<keyword evidence="1" id="KW-0812">Transmembrane</keyword>
<reference evidence="2" key="1">
    <citation type="submission" date="2015-12" db="EMBL/GenBank/DDBJ databases">
        <title>Gene expression during late stages of embryo sac development: a critical building block for successful pollen-pistil interactions.</title>
        <authorList>
            <person name="Liu Y."/>
            <person name="Joly V."/>
            <person name="Sabar M."/>
            <person name="Matton D.P."/>
        </authorList>
    </citation>
    <scope>NUCLEOTIDE SEQUENCE</scope>
</reference>
<organism evidence="2">
    <name type="scientific">Solanum chacoense</name>
    <name type="common">Chaco potato</name>
    <dbReference type="NCBI Taxonomy" id="4108"/>
    <lineage>
        <taxon>Eukaryota</taxon>
        <taxon>Viridiplantae</taxon>
        <taxon>Streptophyta</taxon>
        <taxon>Embryophyta</taxon>
        <taxon>Tracheophyta</taxon>
        <taxon>Spermatophyta</taxon>
        <taxon>Magnoliopsida</taxon>
        <taxon>eudicotyledons</taxon>
        <taxon>Gunneridae</taxon>
        <taxon>Pentapetalae</taxon>
        <taxon>asterids</taxon>
        <taxon>lamiids</taxon>
        <taxon>Solanales</taxon>
        <taxon>Solanaceae</taxon>
        <taxon>Solanoideae</taxon>
        <taxon>Solaneae</taxon>
        <taxon>Solanum</taxon>
    </lineage>
</organism>
<name>A0A0V0IPH1_SOLCH</name>
<dbReference type="EMBL" id="GEDG01003928">
    <property type="protein sequence ID" value="JAP34485.1"/>
    <property type="molecule type" value="Transcribed_RNA"/>
</dbReference>
<protein>
    <submittedName>
        <fullName evidence="2">Putative ovule protein</fullName>
    </submittedName>
</protein>
<accession>A0A0V0IPH1</accession>
<evidence type="ECO:0000313" key="2">
    <source>
        <dbReference type="EMBL" id="JAP34485.1"/>
    </source>
</evidence>
<proteinExistence type="predicted"/>
<dbReference type="AlphaFoldDB" id="A0A0V0IPH1"/>
<sequence>MQGHRIKLLLPTFQPQFQLLVFDSVFQFNYISLQLRLPTYQLVSVFRLYMISMPAFETYFLVYYMFIPRSLAPPYGR</sequence>
<keyword evidence="1" id="KW-0472">Membrane</keyword>
<evidence type="ECO:0000256" key="1">
    <source>
        <dbReference type="SAM" id="Phobius"/>
    </source>
</evidence>
<keyword evidence="1" id="KW-1133">Transmembrane helix</keyword>
<feature type="transmembrane region" description="Helical" evidence="1">
    <location>
        <begin position="46"/>
        <end position="67"/>
    </location>
</feature>